<feature type="transmembrane region" description="Helical" evidence="6">
    <location>
        <begin position="377"/>
        <end position="397"/>
    </location>
</feature>
<feature type="transmembrane region" description="Helical" evidence="6">
    <location>
        <begin position="12"/>
        <end position="34"/>
    </location>
</feature>
<feature type="transmembrane region" description="Helical" evidence="6">
    <location>
        <begin position="825"/>
        <end position="851"/>
    </location>
</feature>
<reference evidence="9 10" key="1">
    <citation type="journal article" date="2019" name="Syst. Appl. Microbiol.">
        <title>Oenococcus sicerae sp. nov., isolated from French cider.</title>
        <authorList>
            <person name="Cousin F.J."/>
            <person name="Le Guellec R."/>
            <person name="Chagnot C."/>
            <person name="Goux D."/>
            <person name="Dalmasso M."/>
            <person name="Laplace J.M."/>
            <person name="Cretenet M."/>
        </authorList>
    </citation>
    <scope>NUCLEOTIDE SEQUENCE [LARGE SCALE GENOMIC DNA]</scope>
    <source>
        <strain evidence="9 10">UCMA 15228</strain>
    </source>
</reference>
<feature type="transmembrane region" description="Helical" evidence="6">
    <location>
        <begin position="725"/>
        <end position="745"/>
    </location>
</feature>
<dbReference type="Proteomes" id="UP001167919">
    <property type="component" value="Unassembled WGS sequence"/>
</dbReference>
<dbReference type="Gene3D" id="1.20.1640.10">
    <property type="entry name" value="Multidrug efflux transporter AcrB transmembrane domain"/>
    <property type="match status" value="2"/>
</dbReference>
<dbReference type="GO" id="GO:0005886">
    <property type="term" value="C:plasma membrane"/>
    <property type="evidence" value="ECO:0007669"/>
    <property type="project" value="UniProtKB-SubCell"/>
</dbReference>
<proteinExistence type="predicted"/>
<dbReference type="SUPFAM" id="SSF82866">
    <property type="entry name" value="Multidrug efflux transporter AcrB transmembrane domain"/>
    <property type="match status" value="2"/>
</dbReference>
<keyword evidence="4 6" id="KW-1133">Transmembrane helix</keyword>
<dbReference type="InterPro" id="IPR050545">
    <property type="entry name" value="Mycobact_MmpL"/>
</dbReference>
<evidence type="ECO:0000313" key="11">
    <source>
        <dbReference type="Proteomes" id="UP001167919"/>
    </source>
</evidence>
<feature type="transmembrane region" description="Helical" evidence="6">
    <location>
        <begin position="455"/>
        <end position="477"/>
    </location>
</feature>
<feature type="transmembrane region" description="Helical" evidence="6">
    <location>
        <begin position="352"/>
        <end position="371"/>
    </location>
</feature>
<feature type="transmembrane region" description="Helical" evidence="6">
    <location>
        <begin position="751"/>
        <end position="772"/>
    </location>
</feature>
<evidence type="ECO:0000313" key="10">
    <source>
        <dbReference type="Proteomes" id="UP000286907"/>
    </source>
</evidence>
<comment type="subcellular location">
    <subcellularLocation>
        <location evidence="1">Cell membrane</location>
        <topology evidence="1">Multi-pass membrane protein</topology>
    </subcellularLocation>
</comment>
<dbReference type="PANTHER" id="PTHR33406">
    <property type="entry name" value="MEMBRANE PROTEIN MJ1562-RELATED"/>
    <property type="match status" value="1"/>
</dbReference>
<evidence type="ECO:0000256" key="5">
    <source>
        <dbReference type="ARBA" id="ARBA00023136"/>
    </source>
</evidence>
<evidence type="ECO:0000256" key="6">
    <source>
        <dbReference type="SAM" id="Phobius"/>
    </source>
</evidence>
<evidence type="ECO:0000313" key="8">
    <source>
        <dbReference type="EMBL" id="MDN6900319.1"/>
    </source>
</evidence>
<protein>
    <submittedName>
        <fullName evidence="9">MMPL family transporter</fullName>
    </submittedName>
    <submittedName>
        <fullName evidence="8">RND family transporter</fullName>
    </submittedName>
</protein>
<accession>A0AAJ1VNK8</accession>
<feature type="transmembrane region" description="Helical" evidence="6">
    <location>
        <begin position="701"/>
        <end position="718"/>
    </location>
</feature>
<feature type="domain" description="SSD" evidence="7">
    <location>
        <begin position="351"/>
        <end position="476"/>
    </location>
</feature>
<reference evidence="9" key="3">
    <citation type="submission" date="2020-01" db="EMBL/GenBank/DDBJ databases">
        <authorList>
            <person name="Cousin F.J."/>
            <person name="Le Guellec R."/>
            <person name="Cretenet M."/>
        </authorList>
    </citation>
    <scope>NUCLEOTIDE SEQUENCE</scope>
    <source>
        <strain evidence="9">UCMA 15228</strain>
    </source>
</reference>
<evidence type="ECO:0000259" key="7">
    <source>
        <dbReference type="PROSITE" id="PS50156"/>
    </source>
</evidence>
<dbReference type="InterPro" id="IPR004869">
    <property type="entry name" value="MMPL_dom"/>
</dbReference>
<dbReference type="PANTHER" id="PTHR33406:SF13">
    <property type="entry name" value="MEMBRANE PROTEIN YDFJ"/>
    <property type="match status" value="1"/>
</dbReference>
<dbReference type="PROSITE" id="PS50156">
    <property type="entry name" value="SSD"/>
    <property type="match status" value="2"/>
</dbReference>
<feature type="transmembrane region" description="Helical" evidence="6">
    <location>
        <begin position="793"/>
        <end position="819"/>
    </location>
</feature>
<keyword evidence="10" id="KW-1185">Reference proteome</keyword>
<name>A0AAJ1VNK8_9LACO</name>
<dbReference type="NCBIfam" id="TIGR00921">
    <property type="entry name" value="2A067"/>
    <property type="match status" value="1"/>
</dbReference>
<feature type="transmembrane region" description="Helical" evidence="6">
    <location>
        <begin position="326"/>
        <end position="345"/>
    </location>
</feature>
<dbReference type="EMBL" id="CP029684">
    <property type="protein sequence ID" value="QAS69895.1"/>
    <property type="molecule type" value="Genomic_DNA"/>
</dbReference>
<dbReference type="GO" id="GO:0022857">
    <property type="term" value="F:transmembrane transporter activity"/>
    <property type="evidence" value="ECO:0007669"/>
    <property type="project" value="InterPro"/>
</dbReference>
<gene>
    <name evidence="9" type="ORF">DLJ48_04830</name>
    <name evidence="8" type="ORF">EVC35_04765</name>
</gene>
<evidence type="ECO:0000256" key="4">
    <source>
        <dbReference type="ARBA" id="ARBA00022989"/>
    </source>
</evidence>
<feature type="transmembrane region" description="Helical" evidence="6">
    <location>
        <begin position="498"/>
        <end position="524"/>
    </location>
</feature>
<evidence type="ECO:0000256" key="2">
    <source>
        <dbReference type="ARBA" id="ARBA00022475"/>
    </source>
</evidence>
<evidence type="ECO:0000256" key="3">
    <source>
        <dbReference type="ARBA" id="ARBA00022692"/>
    </source>
</evidence>
<dbReference type="InterPro" id="IPR000731">
    <property type="entry name" value="SSD"/>
</dbReference>
<reference evidence="8" key="2">
    <citation type="submission" date="2019-01" db="EMBL/GenBank/DDBJ databases">
        <title>Oenococcus sicerae UCMA17102.</title>
        <authorList>
            <person name="Cousin F.J."/>
            <person name="Le Guellec R."/>
            <person name="Cretenet M."/>
        </authorList>
    </citation>
    <scope>NUCLEOTIDE SEQUENCE</scope>
    <source>
        <strain evidence="8">UCMA17102</strain>
    </source>
</reference>
<dbReference type="Pfam" id="PF03176">
    <property type="entry name" value="MMPL"/>
    <property type="match status" value="2"/>
</dbReference>
<dbReference type="Proteomes" id="UP000286907">
    <property type="component" value="Chromosome"/>
</dbReference>
<keyword evidence="5 6" id="KW-0472">Membrane</keyword>
<dbReference type="PRINTS" id="PR00702">
    <property type="entry name" value="ACRIFLAVINRP"/>
</dbReference>
<keyword evidence="2" id="KW-1003">Cell membrane</keyword>
<organism evidence="8 11">
    <name type="scientific">Oenococcus sicerae</name>
    <dbReference type="NCBI Taxonomy" id="2203724"/>
    <lineage>
        <taxon>Bacteria</taxon>
        <taxon>Bacillati</taxon>
        <taxon>Bacillota</taxon>
        <taxon>Bacilli</taxon>
        <taxon>Lactobacillales</taxon>
        <taxon>Lactobacillaceae</taxon>
        <taxon>Oenococcus</taxon>
    </lineage>
</organism>
<dbReference type="InterPro" id="IPR001036">
    <property type="entry name" value="Acrflvin-R"/>
</dbReference>
<dbReference type="EMBL" id="SDWY01000002">
    <property type="protein sequence ID" value="MDN6900319.1"/>
    <property type="molecule type" value="Genomic_DNA"/>
</dbReference>
<feature type="domain" description="SSD" evidence="7">
    <location>
        <begin position="731"/>
        <end position="850"/>
    </location>
</feature>
<dbReference type="AlphaFoldDB" id="A0AAJ1VNK8"/>
<evidence type="ECO:0000256" key="1">
    <source>
        <dbReference type="ARBA" id="ARBA00004651"/>
    </source>
</evidence>
<feature type="transmembrane region" description="Helical" evidence="6">
    <location>
        <begin position="418"/>
        <end position="443"/>
    </location>
</feature>
<sequence>MKIVFDKFAIWIKAHAKISISIILILTCVFGMGLSKIKLSMGNEIFVSQNSKVFKDTTTYQKHFGGDGVYILMSGKQSDLLSQKNLKKITILSNDLKQVKNVRGTMNIVSVMNEQLKNAANGSATSSFNISGDGQNEIMANLTSGQQAKIQTTLENLLNTEQKSKIQNYSINLLSASQKSEMAGKIATGQNAQLATTAVMTTAQTKQIQNYSSSLLTTQQQAILQKEVIKALPAVQNMNSKLLHNLLFSNNGKLPTQLNQLLPQNGKHLLFVVNTSDKTDMSVYVQLSKDINGLINKENFYHRIKIRVAGLPVVQGQVQNEVFKTMGTMLGLAVVIMIVILYLIFPVRRRLLSLLFVVVSLIWTFGIMGLLGIPLTLATMATLPIIIGLGTDFGVQFHNRYEEEYRRENDSQIAADIAISNMGPAVGIALIVMSLSFLTMFLAKAPMMQQFGLTLAIGVVASYIVEIVLMFATLTLLDHKNPTKTIKATQDSKLSVLLGKYAGFVIHHAKAVLAVGLIAMGIGFSLEPKVGVQTDLLKMIPQNMSTLKNTKYLQTKAGSTTYLTYLVKSNKKLDVQDIQTIKRIGASENEKYSGIVGVTSVATLLEQNNVHIQGLSALGVSSSIKNLPSAARQTTISSNKKFATIQFKVKNKLVAKKQLVLLNKINRDIKKTSHNGLKISPAGAQVMMLNGTVNMTANHDLIMFAGLAIIFIVLALVYRDLKLAMMPVIPILIVLGLSPLSLYLMNIPYNPVTIALSSLVLGIGTEFTILILERYKEERDQGIESKQAIISSVSSVGQAITVSGLTVMGGFAAIIFASFPVLQTFGLITVLDTGFSLISALTVLPAVIYLFDKNTRRKN</sequence>
<evidence type="ECO:0000313" key="9">
    <source>
        <dbReference type="EMBL" id="QAS69895.1"/>
    </source>
</evidence>
<keyword evidence="3 6" id="KW-0812">Transmembrane</keyword>